<accession>A0A4Z1JSD7</accession>
<evidence type="ECO:0000256" key="1">
    <source>
        <dbReference type="SAM" id="SignalP"/>
    </source>
</evidence>
<keyword evidence="1" id="KW-0732">Signal</keyword>
<gene>
    <name evidence="2" type="ORF">BELL_0142g00140</name>
</gene>
<dbReference type="Proteomes" id="UP000297229">
    <property type="component" value="Unassembled WGS sequence"/>
</dbReference>
<dbReference type="AlphaFoldDB" id="A0A4Z1JSD7"/>
<proteinExistence type="predicted"/>
<feature type="signal peptide" evidence="1">
    <location>
        <begin position="1"/>
        <end position="23"/>
    </location>
</feature>
<feature type="chain" id="PRO_5021297238" description="Secreted protein" evidence="1">
    <location>
        <begin position="24"/>
        <end position="76"/>
    </location>
</feature>
<dbReference type="EMBL" id="PQXM01000141">
    <property type="protein sequence ID" value="TGO76689.1"/>
    <property type="molecule type" value="Genomic_DNA"/>
</dbReference>
<evidence type="ECO:0000313" key="2">
    <source>
        <dbReference type="EMBL" id="TGO76689.1"/>
    </source>
</evidence>
<keyword evidence="3" id="KW-1185">Reference proteome</keyword>
<name>A0A4Z1JSD7_9HELO</name>
<sequence length="76" mass="8022">MQFQLTTIFSVLALMSGSVKVPAAPTPVSAFVFINESREARLLTLFFASVNPSTTSCLRAVSVDGAAVEGVECLKV</sequence>
<evidence type="ECO:0000313" key="3">
    <source>
        <dbReference type="Proteomes" id="UP000297229"/>
    </source>
</evidence>
<comment type="caution">
    <text evidence="2">The sequence shown here is derived from an EMBL/GenBank/DDBJ whole genome shotgun (WGS) entry which is preliminary data.</text>
</comment>
<evidence type="ECO:0008006" key="4">
    <source>
        <dbReference type="Google" id="ProtNLM"/>
    </source>
</evidence>
<organism evidence="2 3">
    <name type="scientific">Botrytis elliptica</name>
    <dbReference type="NCBI Taxonomy" id="278938"/>
    <lineage>
        <taxon>Eukaryota</taxon>
        <taxon>Fungi</taxon>
        <taxon>Dikarya</taxon>
        <taxon>Ascomycota</taxon>
        <taxon>Pezizomycotina</taxon>
        <taxon>Leotiomycetes</taxon>
        <taxon>Helotiales</taxon>
        <taxon>Sclerotiniaceae</taxon>
        <taxon>Botrytis</taxon>
    </lineage>
</organism>
<reference evidence="2 3" key="1">
    <citation type="submission" date="2017-12" db="EMBL/GenBank/DDBJ databases">
        <title>Comparative genomics of Botrytis spp.</title>
        <authorList>
            <person name="Valero-Jimenez C.A."/>
            <person name="Tapia P."/>
            <person name="Veloso J."/>
            <person name="Silva-Moreno E."/>
            <person name="Staats M."/>
            <person name="Valdes J.H."/>
            <person name="Van Kan J.A.L."/>
        </authorList>
    </citation>
    <scope>NUCLEOTIDE SEQUENCE [LARGE SCALE GENOMIC DNA]</scope>
    <source>
        <strain evidence="2 3">Be9601</strain>
    </source>
</reference>
<protein>
    <recommendedName>
        <fullName evidence="4">Secreted protein</fullName>
    </recommendedName>
</protein>